<organism evidence="1 2">
    <name type="scientific">Candidatus Magnetoglobus multicellularis str. Araruama</name>
    <dbReference type="NCBI Taxonomy" id="890399"/>
    <lineage>
        <taxon>Bacteria</taxon>
        <taxon>Pseudomonadati</taxon>
        <taxon>Thermodesulfobacteriota</taxon>
        <taxon>Desulfobacteria</taxon>
        <taxon>Desulfobacterales</taxon>
        <taxon>Desulfobacteraceae</taxon>
        <taxon>Candidatus Magnetoglobus</taxon>
    </lineage>
</organism>
<dbReference type="Gene3D" id="2.60.40.10">
    <property type="entry name" value="Immunoglobulins"/>
    <property type="match status" value="1"/>
</dbReference>
<evidence type="ECO:0000313" key="1">
    <source>
        <dbReference type="EMBL" id="ETR64774.1"/>
    </source>
</evidence>
<sequence length="174" mass="19104">MYCGLFTVRPVNDPPIVSDIDDQTIDEGSQFSTIPLNAFVSDLDNENTDISWTPSGQTDLVVDIQNNIATITVPDENWNGSETITFTATDTEGLTDSDSVIFQVNPVNDAPVISSIPEQTTDEGVAFSTISLNQYISDIDNELSEIQWSAITQDQMQVSITDDTATITMNNENW</sequence>
<reference evidence="2" key="1">
    <citation type="submission" date="2012-11" db="EMBL/GenBank/DDBJ databases">
        <authorList>
            <person name="Lucero-Rivera Y.E."/>
            <person name="Tovar-Ramirez D."/>
        </authorList>
    </citation>
    <scope>NUCLEOTIDE SEQUENCE [LARGE SCALE GENOMIC DNA]</scope>
    <source>
        <strain evidence="2">Araruama</strain>
    </source>
</reference>
<gene>
    <name evidence="1" type="ORF">OMM_15364</name>
</gene>
<evidence type="ECO:0008006" key="3">
    <source>
        <dbReference type="Google" id="ProtNLM"/>
    </source>
</evidence>
<dbReference type="Pfam" id="PF17963">
    <property type="entry name" value="Big_9"/>
    <property type="match status" value="1"/>
</dbReference>
<comment type="caution">
    <text evidence="1">The sequence shown here is derived from an EMBL/GenBank/DDBJ whole genome shotgun (WGS) entry which is preliminary data.</text>
</comment>
<dbReference type="AlphaFoldDB" id="A0A1V1NQC4"/>
<accession>A0A1V1NQC4</accession>
<dbReference type="EMBL" id="ATBP01003662">
    <property type="protein sequence ID" value="ETR64774.1"/>
    <property type="molecule type" value="Genomic_DNA"/>
</dbReference>
<evidence type="ECO:0000313" key="2">
    <source>
        <dbReference type="Proteomes" id="UP000189670"/>
    </source>
</evidence>
<proteinExistence type="predicted"/>
<dbReference type="InterPro" id="IPR013783">
    <property type="entry name" value="Ig-like_fold"/>
</dbReference>
<dbReference type="Proteomes" id="UP000189670">
    <property type="component" value="Unassembled WGS sequence"/>
</dbReference>
<feature type="non-terminal residue" evidence="1">
    <location>
        <position position="174"/>
    </location>
</feature>
<protein>
    <recommendedName>
        <fullName evidence="3">Dystroglycan-type cadherin-like domain-containing protein</fullName>
    </recommendedName>
</protein>
<name>A0A1V1NQC4_9BACT</name>